<reference evidence="3" key="1">
    <citation type="submission" date="2022-11" db="UniProtKB">
        <authorList>
            <consortium name="WormBaseParasite"/>
        </authorList>
    </citation>
    <scope>IDENTIFICATION</scope>
</reference>
<dbReference type="Proteomes" id="UP000887540">
    <property type="component" value="Unplaced"/>
</dbReference>
<proteinExistence type="predicted"/>
<name>A0A914ECZ1_9BILA</name>
<dbReference type="AlphaFoldDB" id="A0A914ECZ1"/>
<feature type="domain" description="F-box" evidence="1">
    <location>
        <begin position="5"/>
        <end position="38"/>
    </location>
</feature>
<evidence type="ECO:0000313" key="3">
    <source>
        <dbReference type="WBParaSite" id="ACRNAN_scaffold7397.g9439.t1"/>
    </source>
</evidence>
<protein>
    <submittedName>
        <fullName evidence="3">F-box domain-containing protein</fullName>
    </submittedName>
</protein>
<dbReference type="InterPro" id="IPR036047">
    <property type="entry name" value="F-box-like_dom_sf"/>
</dbReference>
<dbReference type="SUPFAM" id="SSF81383">
    <property type="entry name" value="F-box domain"/>
    <property type="match status" value="1"/>
</dbReference>
<organism evidence="2 3">
    <name type="scientific">Acrobeloides nanus</name>
    <dbReference type="NCBI Taxonomy" id="290746"/>
    <lineage>
        <taxon>Eukaryota</taxon>
        <taxon>Metazoa</taxon>
        <taxon>Ecdysozoa</taxon>
        <taxon>Nematoda</taxon>
        <taxon>Chromadorea</taxon>
        <taxon>Rhabditida</taxon>
        <taxon>Tylenchina</taxon>
        <taxon>Cephalobomorpha</taxon>
        <taxon>Cephaloboidea</taxon>
        <taxon>Cephalobidae</taxon>
        <taxon>Acrobeloides</taxon>
    </lineage>
</organism>
<keyword evidence="2" id="KW-1185">Reference proteome</keyword>
<dbReference type="InterPro" id="IPR001810">
    <property type="entry name" value="F-box_dom"/>
</dbReference>
<accession>A0A914ECZ1</accession>
<evidence type="ECO:0000313" key="2">
    <source>
        <dbReference type="Proteomes" id="UP000887540"/>
    </source>
</evidence>
<dbReference type="WBParaSite" id="ACRNAN_scaffold7397.g9439.t1">
    <property type="protein sequence ID" value="ACRNAN_scaffold7397.g9439.t1"/>
    <property type="gene ID" value="ACRNAN_scaffold7397.g9439"/>
</dbReference>
<sequence length="353" mass="41301">MEPFIPIELVHDSLLFLTRNELEKCQLVCQRWKDIVTANGNHMALRKLSNLAIWEVDEDAIALASEPKYPSISWQNLINSSGPNLNRIRSLKYCIFNVCSAQTEIRLILKALKQLHVISGSKINIFRYGCTNEPYELIPEILNYTTIQKITINEQQNIRKILTDPVKIPVPPRKIVMLVDNTVLGNEDLLDFIGKRNLYGAERYSLKFLTSLSWRHGFFPELMRIYTRTEEPKKLVHSLKFTINERGEKISGEMPHTQFLHWLNLNENKTTPILKLEEKFRKEIYELKRRPSYVIKVIIIKNFEDKILGVKLKVDDLTERVSYKSLKMEPIQENRVNEDVGDEHWNPAWCSIL</sequence>
<dbReference type="Pfam" id="PF00646">
    <property type="entry name" value="F-box"/>
    <property type="match status" value="1"/>
</dbReference>
<evidence type="ECO:0000259" key="1">
    <source>
        <dbReference type="Pfam" id="PF00646"/>
    </source>
</evidence>